<keyword evidence="1" id="KW-1133">Transmembrane helix</keyword>
<dbReference type="AlphaFoldDB" id="A0A396I7R9"/>
<accession>A0A396I7R9</accession>
<evidence type="ECO:0000256" key="1">
    <source>
        <dbReference type="SAM" id="Phobius"/>
    </source>
</evidence>
<protein>
    <recommendedName>
        <fullName evidence="4">Transmembrane protein</fullName>
    </recommendedName>
</protein>
<name>A0A396I7R9_MEDTR</name>
<gene>
    <name evidence="2" type="ORF">MtrunA17_Chr4g0007241</name>
</gene>
<proteinExistence type="predicted"/>
<evidence type="ECO:0000313" key="3">
    <source>
        <dbReference type="Proteomes" id="UP000265566"/>
    </source>
</evidence>
<organism evidence="2 3">
    <name type="scientific">Medicago truncatula</name>
    <name type="common">Barrel medic</name>
    <name type="synonym">Medicago tribuloides</name>
    <dbReference type="NCBI Taxonomy" id="3880"/>
    <lineage>
        <taxon>Eukaryota</taxon>
        <taxon>Viridiplantae</taxon>
        <taxon>Streptophyta</taxon>
        <taxon>Embryophyta</taxon>
        <taxon>Tracheophyta</taxon>
        <taxon>Spermatophyta</taxon>
        <taxon>Magnoliopsida</taxon>
        <taxon>eudicotyledons</taxon>
        <taxon>Gunneridae</taxon>
        <taxon>Pentapetalae</taxon>
        <taxon>rosids</taxon>
        <taxon>fabids</taxon>
        <taxon>Fabales</taxon>
        <taxon>Fabaceae</taxon>
        <taxon>Papilionoideae</taxon>
        <taxon>50 kb inversion clade</taxon>
        <taxon>NPAAA clade</taxon>
        <taxon>Hologalegina</taxon>
        <taxon>IRL clade</taxon>
        <taxon>Trifolieae</taxon>
        <taxon>Medicago</taxon>
    </lineage>
</organism>
<dbReference type="Proteomes" id="UP000265566">
    <property type="component" value="Chromosome 4"/>
</dbReference>
<dbReference type="Gramene" id="rna20842">
    <property type="protein sequence ID" value="RHN58887.1"/>
    <property type="gene ID" value="gene20842"/>
</dbReference>
<reference evidence="3" key="1">
    <citation type="journal article" date="2018" name="Nat. Plants">
        <title>Whole-genome landscape of Medicago truncatula symbiotic genes.</title>
        <authorList>
            <person name="Pecrix Y."/>
            <person name="Staton S.E."/>
            <person name="Sallet E."/>
            <person name="Lelandais-Briere C."/>
            <person name="Moreau S."/>
            <person name="Carrere S."/>
            <person name="Blein T."/>
            <person name="Jardinaud M.F."/>
            <person name="Latrasse D."/>
            <person name="Zouine M."/>
            <person name="Zahm M."/>
            <person name="Kreplak J."/>
            <person name="Mayjonade B."/>
            <person name="Satge C."/>
            <person name="Perez M."/>
            <person name="Cauet S."/>
            <person name="Marande W."/>
            <person name="Chantry-Darmon C."/>
            <person name="Lopez-Roques C."/>
            <person name="Bouchez O."/>
            <person name="Berard A."/>
            <person name="Debelle F."/>
            <person name="Munos S."/>
            <person name="Bendahmane A."/>
            <person name="Berges H."/>
            <person name="Niebel A."/>
            <person name="Buitink J."/>
            <person name="Frugier F."/>
            <person name="Benhamed M."/>
            <person name="Crespi M."/>
            <person name="Gouzy J."/>
            <person name="Gamas P."/>
        </authorList>
    </citation>
    <scope>NUCLEOTIDE SEQUENCE [LARGE SCALE GENOMIC DNA]</scope>
    <source>
        <strain evidence="3">cv. Jemalong A17</strain>
    </source>
</reference>
<dbReference type="EMBL" id="PSQE01000004">
    <property type="protein sequence ID" value="RHN58887.1"/>
    <property type="molecule type" value="Genomic_DNA"/>
</dbReference>
<keyword evidence="1" id="KW-0472">Membrane</keyword>
<comment type="caution">
    <text evidence="2">The sequence shown here is derived from an EMBL/GenBank/DDBJ whole genome shotgun (WGS) entry which is preliminary data.</text>
</comment>
<evidence type="ECO:0008006" key="4">
    <source>
        <dbReference type="Google" id="ProtNLM"/>
    </source>
</evidence>
<feature type="transmembrane region" description="Helical" evidence="1">
    <location>
        <begin position="20"/>
        <end position="43"/>
    </location>
</feature>
<evidence type="ECO:0000313" key="2">
    <source>
        <dbReference type="EMBL" id="RHN58887.1"/>
    </source>
</evidence>
<keyword evidence="1" id="KW-0812">Transmembrane</keyword>
<sequence>MHQHGFVFYGLKTHHMAMHWLLVFLFAVDMPCSIQVAFGYFVSTRHWRASLFISLGTLVLLLHGAFGVKFVQHMISFH</sequence>
<feature type="transmembrane region" description="Helical" evidence="1">
    <location>
        <begin position="49"/>
        <end position="71"/>
    </location>
</feature>